<dbReference type="SUPFAM" id="SSF48452">
    <property type="entry name" value="TPR-like"/>
    <property type="match status" value="1"/>
</dbReference>
<feature type="signal peptide" evidence="2">
    <location>
        <begin position="1"/>
        <end position="26"/>
    </location>
</feature>
<evidence type="ECO:0000313" key="4">
    <source>
        <dbReference type="Proteomes" id="UP000092695"/>
    </source>
</evidence>
<accession>A0A193LK03</accession>
<dbReference type="AlphaFoldDB" id="A0A193LK03"/>
<gene>
    <name evidence="3" type="ORF">BA177_18060</name>
</gene>
<dbReference type="Gene3D" id="1.25.40.10">
    <property type="entry name" value="Tetratricopeptide repeat domain"/>
    <property type="match status" value="1"/>
</dbReference>
<evidence type="ECO:0000256" key="2">
    <source>
        <dbReference type="SAM" id="SignalP"/>
    </source>
</evidence>
<evidence type="ECO:0000313" key="3">
    <source>
        <dbReference type="EMBL" id="ANO52837.1"/>
    </source>
</evidence>
<evidence type="ECO:0000256" key="1">
    <source>
        <dbReference type="SAM" id="MobiDB-lite"/>
    </source>
</evidence>
<protein>
    <submittedName>
        <fullName evidence="3">Uncharacterized protein</fullName>
    </submittedName>
</protein>
<dbReference type="Proteomes" id="UP000092695">
    <property type="component" value="Chromosome"/>
</dbReference>
<sequence length="535" mass="61768">MARHFIPAWLPASLVLALGSLLPGQAAFSASAEELFTDGNRLFRDDLYWAALLRYQQANDAGLDTPLLHYNTGVAHYRAGQFPRAGRAFERAASDPALLHIARYNLGLTAMAAGERATALYWFRQVEAQQSSPQLAALATLAITRLNRDDREQLTADEPAELAPLPRSQGFSVRALLGFGSDDNAYRSPDEEYRDRTQNGAPLTTPLVQSGTFYPYDVTATYTVNSFDHESFFGRYRIAGRYYQDREMSNADTTSHEIAFGTEYRRRSEDRERRIRSAFTVAQHGRTWFDPDDGTERTIDGDDIGDRLTYMRYGPEVWARQSFSRLSFNVHFKGQIWNYENSDPVPEYDHEYLKGGLSVQYRFTSTSLLRLEGDVYQRRFGDRRAFELDGSQRIDSETLRYDYLNYGATARQRVTRAFWFGLRYAHTTREDKYVGYNDYVRDSYGADMSLRISDKFRIRVEGWYHNYNYTNALAYHDPTAGRKTIERADGRITARWQINEHFGIVGSFEYDDTASNDHRIDYTRSQFMLGLRWEQ</sequence>
<feature type="chain" id="PRO_5008260360" evidence="2">
    <location>
        <begin position="27"/>
        <end position="535"/>
    </location>
</feature>
<dbReference type="KEGG" id="woc:BA177_18060"/>
<feature type="region of interest" description="Disordered" evidence="1">
    <location>
        <begin position="182"/>
        <end position="206"/>
    </location>
</feature>
<proteinExistence type="predicted"/>
<dbReference type="InterPro" id="IPR011990">
    <property type="entry name" value="TPR-like_helical_dom_sf"/>
</dbReference>
<dbReference type="EMBL" id="CP016268">
    <property type="protein sequence ID" value="ANO52837.1"/>
    <property type="molecule type" value="Genomic_DNA"/>
</dbReference>
<name>A0A193LK03_9GAMM</name>
<dbReference type="STRING" id="1548547.BA177_18060"/>
<feature type="compositionally biased region" description="Basic and acidic residues" evidence="1">
    <location>
        <begin position="184"/>
        <end position="197"/>
    </location>
</feature>
<keyword evidence="4" id="KW-1185">Reference proteome</keyword>
<reference evidence="3 4" key="1">
    <citation type="submission" date="2016-06" db="EMBL/GenBank/DDBJ databases">
        <title>Complete genome sequence of a deep-branching marine Gamma Proteobacterium Woeseia oceani type strain XK5.</title>
        <authorList>
            <person name="Mu D."/>
            <person name="Du Z."/>
        </authorList>
    </citation>
    <scope>NUCLEOTIDE SEQUENCE [LARGE SCALE GENOMIC DNA]</scope>
    <source>
        <strain evidence="3 4">XK5</strain>
    </source>
</reference>
<keyword evidence="2" id="KW-0732">Signal</keyword>
<organism evidence="3 4">
    <name type="scientific">Woeseia oceani</name>
    <dbReference type="NCBI Taxonomy" id="1548547"/>
    <lineage>
        <taxon>Bacteria</taxon>
        <taxon>Pseudomonadati</taxon>
        <taxon>Pseudomonadota</taxon>
        <taxon>Gammaproteobacteria</taxon>
        <taxon>Woeseiales</taxon>
        <taxon>Woeseiaceae</taxon>
        <taxon>Woeseia</taxon>
    </lineage>
</organism>